<dbReference type="Pfam" id="PF00550">
    <property type="entry name" value="PP-binding"/>
    <property type="match status" value="1"/>
</dbReference>
<dbReference type="SUPFAM" id="SSF47336">
    <property type="entry name" value="ACP-like"/>
    <property type="match status" value="1"/>
</dbReference>
<sequence length="80" mass="9437">MKKETISETIVQLLSDSSKKKVEVDYDTDLIEEHILDSITFVQLVSLLEEKFNIKFTLFELMIENFRNINLITDMVLKVR</sequence>
<feature type="domain" description="Carrier" evidence="1">
    <location>
        <begin position="1"/>
        <end position="80"/>
    </location>
</feature>
<dbReference type="InterPro" id="IPR036736">
    <property type="entry name" value="ACP-like_sf"/>
</dbReference>
<dbReference type="RefSeq" id="WP_173877945.1">
    <property type="nucleotide sequence ID" value="NZ_JAAIMR010000004.1"/>
</dbReference>
<dbReference type="PROSITE" id="PS50075">
    <property type="entry name" value="CARRIER"/>
    <property type="match status" value="1"/>
</dbReference>
<reference evidence="2" key="2">
    <citation type="submission" date="2020-02" db="EMBL/GenBank/DDBJ databases">
        <authorList>
            <person name="Littmann E."/>
            <person name="Sorbara M."/>
        </authorList>
    </citation>
    <scope>NUCLEOTIDE SEQUENCE</scope>
    <source>
        <strain evidence="2">MSK.15.32</strain>
    </source>
</reference>
<reference evidence="2" key="1">
    <citation type="journal article" date="2020" name="Cell Host Microbe">
        <title>Functional and Genomic Variation between Human-Derived Isolates of Lachnospiraceae Reveals Inter- and Intra-Species Diversity.</title>
        <authorList>
            <person name="Sorbara M.T."/>
            <person name="Littmann E.R."/>
            <person name="Fontana E."/>
            <person name="Moody T.U."/>
            <person name="Kohout C.E."/>
            <person name="Gjonbalaj M."/>
            <person name="Eaton V."/>
            <person name="Seok R."/>
            <person name="Leiner I.M."/>
            <person name="Pamer E.G."/>
        </authorList>
    </citation>
    <scope>NUCLEOTIDE SEQUENCE</scope>
    <source>
        <strain evidence="2">MSK.15.32</strain>
    </source>
</reference>
<dbReference type="AlphaFoldDB" id="A0AAJ3KL18"/>
<name>A0AAJ3KL18_MEDGN</name>
<organism evidence="2 3">
    <name type="scientific">Mediterraneibacter gnavus</name>
    <name type="common">Ruminococcus gnavus</name>
    <dbReference type="NCBI Taxonomy" id="33038"/>
    <lineage>
        <taxon>Bacteria</taxon>
        <taxon>Bacillati</taxon>
        <taxon>Bacillota</taxon>
        <taxon>Clostridia</taxon>
        <taxon>Lachnospirales</taxon>
        <taxon>Lachnospiraceae</taxon>
        <taxon>Mediterraneibacter</taxon>
    </lineage>
</organism>
<proteinExistence type="predicted"/>
<evidence type="ECO:0000259" key="1">
    <source>
        <dbReference type="PROSITE" id="PS50075"/>
    </source>
</evidence>
<evidence type="ECO:0000313" key="3">
    <source>
        <dbReference type="Proteomes" id="UP001296580"/>
    </source>
</evidence>
<gene>
    <name evidence="2" type="ORF">G4993_03815</name>
</gene>
<evidence type="ECO:0000313" key="2">
    <source>
        <dbReference type="EMBL" id="NSI57527.1"/>
    </source>
</evidence>
<dbReference type="Proteomes" id="UP001296580">
    <property type="component" value="Unassembled WGS sequence"/>
</dbReference>
<comment type="caution">
    <text evidence="2">The sequence shown here is derived from an EMBL/GenBank/DDBJ whole genome shotgun (WGS) entry which is preliminary data.</text>
</comment>
<dbReference type="EMBL" id="JAAIRV010000004">
    <property type="protein sequence ID" value="NSI57527.1"/>
    <property type="molecule type" value="Genomic_DNA"/>
</dbReference>
<dbReference type="Gene3D" id="1.10.1200.10">
    <property type="entry name" value="ACP-like"/>
    <property type="match status" value="1"/>
</dbReference>
<protein>
    <submittedName>
        <fullName evidence="2">Acyl carrier protein</fullName>
    </submittedName>
</protein>
<accession>A0AAJ3KL18</accession>
<dbReference type="InterPro" id="IPR009081">
    <property type="entry name" value="PP-bd_ACP"/>
</dbReference>